<protein>
    <submittedName>
        <fullName evidence="1">F-box associated interaction domain-containing protein</fullName>
    </submittedName>
</protein>
<comment type="caution">
    <text evidence="1">The sequence shown here is derived from an EMBL/GenBank/DDBJ whole genome shotgun (WGS) entry which is preliminary data.</text>
</comment>
<dbReference type="EMBL" id="CM037016">
    <property type="protein sequence ID" value="KAH7678597.1"/>
    <property type="molecule type" value="Genomic_DNA"/>
</dbReference>
<keyword evidence="2" id="KW-1185">Reference proteome</keyword>
<gene>
    <name evidence="1" type="ORF">IHE45_06G007000</name>
</gene>
<dbReference type="Proteomes" id="UP000827976">
    <property type="component" value="Chromosome 6"/>
</dbReference>
<organism evidence="1 2">
    <name type="scientific">Dioscorea alata</name>
    <name type="common">Purple yam</name>
    <dbReference type="NCBI Taxonomy" id="55571"/>
    <lineage>
        <taxon>Eukaryota</taxon>
        <taxon>Viridiplantae</taxon>
        <taxon>Streptophyta</taxon>
        <taxon>Embryophyta</taxon>
        <taxon>Tracheophyta</taxon>
        <taxon>Spermatophyta</taxon>
        <taxon>Magnoliopsida</taxon>
        <taxon>Liliopsida</taxon>
        <taxon>Dioscoreales</taxon>
        <taxon>Dioscoreaceae</taxon>
        <taxon>Dioscorea</taxon>
    </lineage>
</organism>
<proteinExistence type="predicted"/>
<sequence>MEASENMSSLNFSNGFLPNDLIILILSKLPIKTLFRCKLVCKFWCRLPSEKYFIDLYSQTSSKNPTLLLEIICTLRTRSSYICVDRFSGGLGVSLDFLNDRVKIRASCNGLLCCASTRNRGVYYVCNPMTREFRLLPRARGRAITRCQPEYEATLIGLAFDPKSWKYHVALAGFYRPFGRRPHDQLVCLVLDSDTNVWRRFVTCQFDEFTHMNRNQSVFANGLLHWLTYSCSHVLALDLKDEVWMKISLPEEIVASGLVCRVYLLELEGEVSVIQMSGCWMNIWVLKDHVREQWILVDRVHLRCIRGLATNAFPMCQTSDVVFLAAQRKVLTYGRKDKVWREVYAEQDSSTYPLWFSAHAFQSTLFPCNQVGKGKHEYVM</sequence>
<accession>A0ACB7VV88</accession>
<reference evidence="2" key="1">
    <citation type="journal article" date="2022" name="Nat. Commun.">
        <title>Chromosome evolution and the genetic basis of agronomically important traits in greater yam.</title>
        <authorList>
            <person name="Bredeson J.V."/>
            <person name="Lyons J.B."/>
            <person name="Oniyinde I.O."/>
            <person name="Okereke N.R."/>
            <person name="Kolade O."/>
            <person name="Nnabue I."/>
            <person name="Nwadili C.O."/>
            <person name="Hribova E."/>
            <person name="Parker M."/>
            <person name="Nwogha J."/>
            <person name="Shu S."/>
            <person name="Carlson J."/>
            <person name="Kariba R."/>
            <person name="Muthemba S."/>
            <person name="Knop K."/>
            <person name="Barton G.J."/>
            <person name="Sherwood A.V."/>
            <person name="Lopez-Montes A."/>
            <person name="Asiedu R."/>
            <person name="Jamnadass R."/>
            <person name="Muchugi A."/>
            <person name="Goodstein D."/>
            <person name="Egesi C.N."/>
            <person name="Featherston J."/>
            <person name="Asfaw A."/>
            <person name="Simpson G.G."/>
            <person name="Dolezel J."/>
            <person name="Hendre P.S."/>
            <person name="Van Deynze A."/>
            <person name="Kumar P.L."/>
            <person name="Obidiegwu J.E."/>
            <person name="Bhattacharjee R."/>
            <person name="Rokhsar D.S."/>
        </authorList>
    </citation>
    <scope>NUCLEOTIDE SEQUENCE [LARGE SCALE GENOMIC DNA]</scope>
    <source>
        <strain evidence="2">cv. TDa95/00328</strain>
    </source>
</reference>
<name>A0ACB7VV88_DIOAL</name>
<evidence type="ECO:0000313" key="1">
    <source>
        <dbReference type="EMBL" id="KAH7678597.1"/>
    </source>
</evidence>
<evidence type="ECO:0000313" key="2">
    <source>
        <dbReference type="Proteomes" id="UP000827976"/>
    </source>
</evidence>